<proteinExistence type="predicted"/>
<dbReference type="EMBL" id="JAJVDC020000102">
    <property type="protein sequence ID" value="KAL1624755.1"/>
    <property type="molecule type" value="Genomic_DNA"/>
</dbReference>
<dbReference type="Proteomes" id="UP001521116">
    <property type="component" value="Unassembled WGS sequence"/>
</dbReference>
<protein>
    <recommendedName>
        <fullName evidence="2">DUF8035 domain-containing protein</fullName>
    </recommendedName>
</protein>
<evidence type="ECO:0000313" key="4">
    <source>
        <dbReference type="Proteomes" id="UP001521116"/>
    </source>
</evidence>
<dbReference type="InterPro" id="IPR058348">
    <property type="entry name" value="DUF8035"/>
</dbReference>
<evidence type="ECO:0000256" key="1">
    <source>
        <dbReference type="SAM" id="MobiDB-lite"/>
    </source>
</evidence>
<feature type="domain" description="DUF8035" evidence="2">
    <location>
        <begin position="112"/>
        <end position="165"/>
    </location>
</feature>
<dbReference type="PANTHER" id="PTHR42081">
    <property type="entry name" value="ZINC FINGER PROTEIN DHHC DOMAIN CONTAINING PROTEIN"/>
    <property type="match status" value="1"/>
</dbReference>
<accession>A0ABR3SMB7</accession>
<comment type="caution">
    <text evidence="3">The sequence shown here is derived from an EMBL/GenBank/DDBJ whole genome shotgun (WGS) entry which is preliminary data.</text>
</comment>
<dbReference type="PANTHER" id="PTHR42081:SF1">
    <property type="entry name" value="ZINC FINGER PROTEIN DHHC DOMAIN CONTAINING PROTEIN"/>
    <property type="match status" value="1"/>
</dbReference>
<evidence type="ECO:0000259" key="2">
    <source>
        <dbReference type="Pfam" id="PF26118"/>
    </source>
</evidence>
<feature type="region of interest" description="Disordered" evidence="1">
    <location>
        <begin position="1"/>
        <end position="89"/>
    </location>
</feature>
<name>A0ABR3SMB7_9PEZI</name>
<sequence length="179" mass="20396">MVELPANTRVVTDSTGNKVGNIEEEEEDGDDDDDDEEEEAVEEKDEDEEVLVEVIEDNELDADDQSSSQRNEDLVAPSSLSEDNIDSKTSELVELGNHTPGSLPNRNIPPDARITKIDRRIVIPEALEEAKERFEERSDYVLVLRVLSQREVQRLADRTREIQEARIHKVKEDENEDRG</sequence>
<feature type="compositionally biased region" description="Acidic residues" evidence="1">
    <location>
        <begin position="22"/>
        <end position="64"/>
    </location>
</feature>
<gene>
    <name evidence="3" type="ORF">SLS56_007640</name>
</gene>
<keyword evidence="4" id="KW-1185">Reference proteome</keyword>
<organism evidence="3 4">
    <name type="scientific">Neofusicoccum ribis</name>
    <dbReference type="NCBI Taxonomy" id="45134"/>
    <lineage>
        <taxon>Eukaryota</taxon>
        <taxon>Fungi</taxon>
        <taxon>Dikarya</taxon>
        <taxon>Ascomycota</taxon>
        <taxon>Pezizomycotina</taxon>
        <taxon>Dothideomycetes</taxon>
        <taxon>Dothideomycetes incertae sedis</taxon>
        <taxon>Botryosphaeriales</taxon>
        <taxon>Botryosphaeriaceae</taxon>
        <taxon>Neofusicoccum</taxon>
    </lineage>
</organism>
<dbReference type="Pfam" id="PF26118">
    <property type="entry name" value="DUF8035"/>
    <property type="match status" value="1"/>
</dbReference>
<evidence type="ECO:0000313" key="3">
    <source>
        <dbReference type="EMBL" id="KAL1624755.1"/>
    </source>
</evidence>
<reference evidence="3 4" key="1">
    <citation type="submission" date="2024-02" db="EMBL/GenBank/DDBJ databases">
        <title>De novo assembly and annotation of 12 fungi associated with fruit tree decline syndrome in Ontario, Canada.</title>
        <authorList>
            <person name="Sulman M."/>
            <person name="Ellouze W."/>
            <person name="Ilyukhin E."/>
        </authorList>
    </citation>
    <scope>NUCLEOTIDE SEQUENCE [LARGE SCALE GENOMIC DNA]</scope>
    <source>
        <strain evidence="3 4">M1-105</strain>
    </source>
</reference>